<dbReference type="SUPFAM" id="SSF52172">
    <property type="entry name" value="CheY-like"/>
    <property type="match status" value="1"/>
</dbReference>
<evidence type="ECO:0000256" key="1">
    <source>
        <dbReference type="ARBA" id="ARBA00018672"/>
    </source>
</evidence>
<evidence type="ECO:0000313" key="7">
    <source>
        <dbReference type="Proteomes" id="UP000224563"/>
    </source>
</evidence>
<dbReference type="InterPro" id="IPR037522">
    <property type="entry name" value="HD_GYP_dom"/>
</dbReference>
<dbReference type="Gene3D" id="1.10.3210.10">
    <property type="entry name" value="Hypothetical protein af1432"/>
    <property type="match status" value="1"/>
</dbReference>
<dbReference type="Pfam" id="PF13487">
    <property type="entry name" value="HD_5"/>
    <property type="match status" value="1"/>
</dbReference>
<organism evidence="6 7">
    <name type="scientific">Agathobacter ruminis</name>
    <dbReference type="NCBI Taxonomy" id="1712665"/>
    <lineage>
        <taxon>Bacteria</taxon>
        <taxon>Bacillati</taxon>
        <taxon>Bacillota</taxon>
        <taxon>Clostridia</taxon>
        <taxon>Lachnospirales</taxon>
        <taxon>Lachnospiraceae</taxon>
        <taxon>Agathobacter</taxon>
    </lineage>
</organism>
<dbReference type="InterPro" id="IPR001789">
    <property type="entry name" value="Sig_transdc_resp-reg_receiver"/>
</dbReference>
<dbReference type="PROSITE" id="PS50110">
    <property type="entry name" value="RESPONSE_REGULATORY"/>
    <property type="match status" value="1"/>
</dbReference>
<sequence>MRYLRIDLVFPGMMLGADVLDSEGRILISENTALTEQYIERLISLGIPAVYVEDKLSAGIDLKPPIPPVLRSAGLSAVRNKDIDTCRLIAKQIVDEIIANGFHSLDMQDLRTFDDYTFAHSVNVAVMACVIGFGMEIHNDQLVDLVFAALLHDIGKLDLPAELLNKPDILTKEEYALVKTHPTLAYDMIYDRLDISSNVKNAVLCHHENYDGSGYPKGFAQDEIPFLARIIHVADVYDALTSERPYKRAYSPYAAIEILKGGAGTIFDPAIVDAFLKYIPIYPKGTEIHLSDGTVGIVIENSEEHNHRPIIRCMEDFAEIDLSSAEYQDIIITQPSAQDYLDLIEEEEHRREMTSPLTRYRIMVVDYTGDSFREISEKLGYLYEFQWVKNEKLAEGYIQRDGRPDMLLVDIDGLEMSKESNQLLVNLHILEEIPVIVLGGYRDTTSIMHFRSLGIQNYVLKPFNIIYLQSEIRNKLRMFS</sequence>
<dbReference type="PANTHER" id="PTHR43155:SF2">
    <property type="entry name" value="CYCLIC DI-GMP PHOSPHODIESTERASE PA4108"/>
    <property type="match status" value="1"/>
</dbReference>
<dbReference type="PANTHER" id="PTHR43155">
    <property type="entry name" value="CYCLIC DI-GMP PHOSPHODIESTERASE PA4108-RELATED"/>
    <property type="match status" value="1"/>
</dbReference>
<dbReference type="PROSITE" id="PS51832">
    <property type="entry name" value="HD_GYP"/>
    <property type="match status" value="1"/>
</dbReference>
<reference evidence="6 7" key="1">
    <citation type="submission" date="2017-10" db="EMBL/GenBank/DDBJ databases">
        <title>Resolving the taxonomy of Roseburia spp., Eubacterium rectale and Agathobacter spp. through phylogenomic analysis.</title>
        <authorList>
            <person name="Sheridan P.O."/>
            <person name="Walker A.W."/>
            <person name="Duncan S.H."/>
            <person name="Scott K.P."/>
            <person name="Toole P.W.O."/>
            <person name="Luis P."/>
            <person name="Flint H.J."/>
        </authorList>
    </citation>
    <scope>NUCLEOTIDE SEQUENCE [LARGE SCALE GENOMIC DNA]</scope>
    <source>
        <strain evidence="6 7">JK623</strain>
    </source>
</reference>
<protein>
    <recommendedName>
        <fullName evidence="1">Stage 0 sporulation protein A homolog</fullName>
    </recommendedName>
</protein>
<dbReference type="CDD" id="cd00077">
    <property type="entry name" value="HDc"/>
    <property type="match status" value="1"/>
</dbReference>
<dbReference type="InterPro" id="IPR003607">
    <property type="entry name" value="HD/PDEase_dom"/>
</dbReference>
<name>A0A2G3E2M5_9FIRM</name>
<gene>
    <name evidence="6" type="ORF">CSX02_08035</name>
</gene>
<evidence type="ECO:0000256" key="3">
    <source>
        <dbReference type="PROSITE-ProRule" id="PRU00169"/>
    </source>
</evidence>
<dbReference type="EMBL" id="PDYG01000056">
    <property type="protein sequence ID" value="PHU37405.1"/>
    <property type="molecule type" value="Genomic_DNA"/>
</dbReference>
<dbReference type="Proteomes" id="UP000224563">
    <property type="component" value="Unassembled WGS sequence"/>
</dbReference>
<proteinExistence type="predicted"/>
<dbReference type="Gene3D" id="3.40.50.2300">
    <property type="match status" value="1"/>
</dbReference>
<feature type="domain" description="Response regulatory" evidence="4">
    <location>
        <begin position="361"/>
        <end position="476"/>
    </location>
</feature>
<feature type="modified residue" description="4-aspartylphosphate" evidence="3">
    <location>
        <position position="410"/>
    </location>
</feature>
<accession>A0A2G3E2M5</accession>
<keyword evidence="7" id="KW-1185">Reference proteome</keyword>
<reference evidence="6 7" key="2">
    <citation type="submission" date="2017-10" db="EMBL/GenBank/DDBJ databases">
        <authorList>
            <person name="Banno H."/>
            <person name="Chua N.-H."/>
        </authorList>
    </citation>
    <scope>NUCLEOTIDE SEQUENCE [LARGE SCALE GENOMIC DNA]</scope>
    <source>
        <strain evidence="6 7">JK623</strain>
    </source>
</reference>
<comment type="function">
    <text evidence="2">May play the central regulatory role in sporulation. It may be an element of the effector pathway responsible for the activation of sporulation genes in response to nutritional stress. Spo0A may act in concert with spo0H (a sigma factor) to control the expression of some genes that are critical to the sporulation process.</text>
</comment>
<dbReference type="RefSeq" id="WP_099386287.1">
    <property type="nucleotide sequence ID" value="NZ_JANSWH010000047.1"/>
</dbReference>
<feature type="domain" description="HD-GYP" evidence="5">
    <location>
        <begin position="90"/>
        <end position="291"/>
    </location>
</feature>
<dbReference type="SUPFAM" id="SSF109604">
    <property type="entry name" value="HD-domain/PDEase-like"/>
    <property type="match status" value="1"/>
</dbReference>
<dbReference type="GO" id="GO:0000160">
    <property type="term" value="P:phosphorelay signal transduction system"/>
    <property type="evidence" value="ECO:0007669"/>
    <property type="project" value="InterPro"/>
</dbReference>
<dbReference type="InterPro" id="IPR011006">
    <property type="entry name" value="CheY-like_superfamily"/>
</dbReference>
<dbReference type="AlphaFoldDB" id="A0A2G3E2M5"/>
<evidence type="ECO:0000256" key="2">
    <source>
        <dbReference type="ARBA" id="ARBA00024867"/>
    </source>
</evidence>
<keyword evidence="3" id="KW-0597">Phosphoprotein</keyword>
<evidence type="ECO:0000259" key="4">
    <source>
        <dbReference type="PROSITE" id="PS50110"/>
    </source>
</evidence>
<evidence type="ECO:0000313" key="6">
    <source>
        <dbReference type="EMBL" id="PHU37405.1"/>
    </source>
</evidence>
<evidence type="ECO:0000259" key="5">
    <source>
        <dbReference type="PROSITE" id="PS51832"/>
    </source>
</evidence>
<dbReference type="SMART" id="SM00471">
    <property type="entry name" value="HDc"/>
    <property type="match status" value="1"/>
</dbReference>
<comment type="caution">
    <text evidence="6">The sequence shown here is derived from an EMBL/GenBank/DDBJ whole genome shotgun (WGS) entry which is preliminary data.</text>
</comment>